<feature type="transmembrane region" description="Helical" evidence="1">
    <location>
        <begin position="151"/>
        <end position="173"/>
    </location>
</feature>
<sequence>MRMDFAQIHVAETFTIIGTSAEKPAEKFKLSLSGVVKPVSPKMQPVQRMRCRIRFLPVIETLDQSAQLGLTTKLLYRRFHVLPFCISSTCNIAYQENKFINSDILTYSCSEAELGEISEGDDGLNALVLGLLAALCWGIHDLAVRYVSQSVSVIASLMAVLVSGAVLQLGLVAMMGEVDPIPGTALISAVAAGGCYLLAGVCMYAAFQRGPVRLVAPIVASYPVLSVSLAIWRGATVSPLHWLAVIAIGVGVSVVAAQSERDATEYPATGPTVVLSILAAIGFAATFALGQYATEHNDEYSISLVIRLTAVFALGMIALASGRSIWPGRRALPLLCVMGVLDAVAILCVIAAGGLPNAQFASVTASVFGLLTVVLAWAVLREKMVPRQWLGCLVAFAGIGYLAL</sequence>
<name>A0A0P1E6X4_9RHOB</name>
<gene>
    <name evidence="3" type="ORF">RUM4293_02559</name>
</gene>
<feature type="transmembrane region" description="Helical" evidence="1">
    <location>
        <begin position="300"/>
        <end position="320"/>
    </location>
</feature>
<dbReference type="InterPro" id="IPR037185">
    <property type="entry name" value="EmrE-like"/>
</dbReference>
<dbReference type="PANTHER" id="PTHR22911:SF137">
    <property type="entry name" value="SOLUTE CARRIER FAMILY 35 MEMBER G2-RELATED"/>
    <property type="match status" value="1"/>
</dbReference>
<keyword evidence="4" id="KW-1185">Reference proteome</keyword>
<keyword evidence="1" id="KW-0472">Membrane</keyword>
<feature type="transmembrane region" description="Helical" evidence="1">
    <location>
        <begin position="185"/>
        <end position="207"/>
    </location>
</feature>
<feature type="domain" description="EamA" evidence="2">
    <location>
        <begin position="273"/>
        <end position="400"/>
    </location>
</feature>
<dbReference type="InterPro" id="IPR000620">
    <property type="entry name" value="EamA_dom"/>
</dbReference>
<evidence type="ECO:0000313" key="3">
    <source>
        <dbReference type="EMBL" id="CUH43664.1"/>
    </source>
</evidence>
<accession>A0A0P1E6X4</accession>
<dbReference type="AlphaFoldDB" id="A0A0P1E6X4"/>
<reference evidence="4" key="1">
    <citation type="submission" date="2015-09" db="EMBL/GenBank/DDBJ databases">
        <authorList>
            <person name="Rodrigo-Torres L."/>
            <person name="Arahal D.R."/>
        </authorList>
    </citation>
    <scope>NUCLEOTIDE SEQUENCE [LARGE SCALE GENOMIC DNA]</scope>
    <source>
        <strain evidence="4">CECT 4293</strain>
    </source>
</reference>
<feature type="transmembrane region" description="Helical" evidence="1">
    <location>
        <begin position="332"/>
        <end position="354"/>
    </location>
</feature>
<feature type="transmembrane region" description="Helical" evidence="1">
    <location>
        <begin position="269"/>
        <end position="294"/>
    </location>
</feature>
<dbReference type="Pfam" id="PF00892">
    <property type="entry name" value="EamA"/>
    <property type="match status" value="2"/>
</dbReference>
<dbReference type="PANTHER" id="PTHR22911">
    <property type="entry name" value="ACYL-MALONYL CONDENSING ENZYME-RELATED"/>
    <property type="match status" value="1"/>
</dbReference>
<feature type="transmembrane region" description="Helical" evidence="1">
    <location>
        <begin position="214"/>
        <end position="234"/>
    </location>
</feature>
<organism evidence="3 4">
    <name type="scientific">Ruegeria atlantica</name>
    <dbReference type="NCBI Taxonomy" id="81569"/>
    <lineage>
        <taxon>Bacteria</taxon>
        <taxon>Pseudomonadati</taxon>
        <taxon>Pseudomonadota</taxon>
        <taxon>Alphaproteobacteria</taxon>
        <taxon>Rhodobacterales</taxon>
        <taxon>Roseobacteraceae</taxon>
        <taxon>Ruegeria</taxon>
    </lineage>
</organism>
<evidence type="ECO:0000313" key="4">
    <source>
        <dbReference type="Proteomes" id="UP000050786"/>
    </source>
</evidence>
<dbReference type="GO" id="GO:0016020">
    <property type="term" value="C:membrane"/>
    <property type="evidence" value="ECO:0007669"/>
    <property type="project" value="InterPro"/>
</dbReference>
<keyword evidence="1" id="KW-1133">Transmembrane helix</keyword>
<dbReference type="EMBL" id="CYPS01000037">
    <property type="protein sequence ID" value="CUH43664.1"/>
    <property type="molecule type" value="Genomic_DNA"/>
</dbReference>
<dbReference type="Proteomes" id="UP000050786">
    <property type="component" value="Unassembled WGS sequence"/>
</dbReference>
<evidence type="ECO:0000256" key="1">
    <source>
        <dbReference type="SAM" id="Phobius"/>
    </source>
</evidence>
<feature type="transmembrane region" description="Helical" evidence="1">
    <location>
        <begin position="360"/>
        <end position="380"/>
    </location>
</feature>
<keyword evidence="1" id="KW-0812">Transmembrane</keyword>
<feature type="transmembrane region" description="Helical" evidence="1">
    <location>
        <begin position="240"/>
        <end position="257"/>
    </location>
</feature>
<evidence type="ECO:0000259" key="2">
    <source>
        <dbReference type="Pfam" id="PF00892"/>
    </source>
</evidence>
<feature type="domain" description="EamA" evidence="2">
    <location>
        <begin position="126"/>
        <end position="255"/>
    </location>
</feature>
<dbReference type="SUPFAM" id="SSF103481">
    <property type="entry name" value="Multidrug resistance efflux transporter EmrE"/>
    <property type="match status" value="2"/>
</dbReference>
<protein>
    <submittedName>
        <fullName evidence="3">EamA-like transporter family protein</fullName>
    </submittedName>
</protein>
<proteinExistence type="predicted"/>